<dbReference type="GO" id="GO:0005524">
    <property type="term" value="F:ATP binding"/>
    <property type="evidence" value="ECO:0007669"/>
    <property type="project" value="UniProtKB-KW"/>
</dbReference>
<dbReference type="InterPro" id="IPR015856">
    <property type="entry name" value="ABC_transpr_CbiO/EcfA_su"/>
</dbReference>
<comment type="function">
    <text evidence="9">Probably part of an ABC transporter complex. Responsible for energy coupling to the transport system.</text>
</comment>
<dbReference type="EMBL" id="AP011854">
    <property type="protein sequence ID" value="BAJ48103.1"/>
    <property type="molecule type" value="Genomic_DNA"/>
</dbReference>
<reference evidence="11 13" key="2">
    <citation type="journal article" date="2011" name="Nucleic Acids Res.">
        <title>Insights into the evolution of Archaea and eukaryotic protein modifier systems revealed by the genome of a novel archaeal group.</title>
        <authorList>
            <person name="Nunoura T."/>
            <person name="Takaki Y."/>
            <person name="Kakuta J."/>
            <person name="Nishi S."/>
            <person name="Sugahara J."/>
            <person name="Kazama H."/>
            <person name="Chee G."/>
            <person name="Hattori M."/>
            <person name="Kanai A."/>
            <person name="Atomi H."/>
            <person name="Takai K."/>
            <person name="Takami H."/>
        </authorList>
    </citation>
    <scope>NUCLEOTIDE SEQUENCE [LARGE SCALE GENOMIC DNA]</scope>
</reference>
<dbReference type="PROSITE" id="PS50893">
    <property type="entry name" value="ABC_TRANSPORTER_2"/>
    <property type="match status" value="1"/>
</dbReference>
<dbReference type="FunFam" id="3.40.50.300:FF:000224">
    <property type="entry name" value="Energy-coupling factor transporter ATP-binding protein EcfA"/>
    <property type="match status" value="1"/>
</dbReference>
<dbReference type="STRING" id="311458.CSUB_C1034"/>
<evidence type="ECO:0000256" key="7">
    <source>
        <dbReference type="ARBA" id="ARBA00022967"/>
    </source>
</evidence>
<dbReference type="Gene3D" id="3.40.50.300">
    <property type="entry name" value="P-loop containing nucleotide triphosphate hydrolases"/>
    <property type="match status" value="1"/>
</dbReference>
<evidence type="ECO:0000313" key="13">
    <source>
        <dbReference type="Proteomes" id="UP000008120"/>
    </source>
</evidence>
<protein>
    <submittedName>
        <fullName evidence="11">Cobalt/nickel ABC transporter ATP-binding protein</fullName>
    </submittedName>
</protein>
<evidence type="ECO:0000256" key="5">
    <source>
        <dbReference type="ARBA" id="ARBA00022741"/>
    </source>
</evidence>
<keyword evidence="4" id="KW-1003">Cell membrane</keyword>
<keyword evidence="3" id="KW-0813">Transport</keyword>
<evidence type="ECO:0000313" key="11">
    <source>
        <dbReference type="EMBL" id="BAJ48103.1"/>
    </source>
</evidence>
<evidence type="ECO:0000256" key="3">
    <source>
        <dbReference type="ARBA" id="ARBA00022448"/>
    </source>
</evidence>
<keyword evidence="7" id="KW-1278">Translocase</keyword>
<dbReference type="InterPro" id="IPR003593">
    <property type="entry name" value="AAA+_ATPase"/>
</dbReference>
<evidence type="ECO:0000256" key="6">
    <source>
        <dbReference type="ARBA" id="ARBA00022840"/>
    </source>
</evidence>
<dbReference type="GO" id="GO:0042626">
    <property type="term" value="F:ATPase-coupled transmembrane transporter activity"/>
    <property type="evidence" value="ECO:0007669"/>
    <property type="project" value="TreeGrafter"/>
</dbReference>
<dbReference type="BioCyc" id="CCAL311458:G131R-1041-MONOMER"/>
<dbReference type="Pfam" id="PF00005">
    <property type="entry name" value="ABC_tran"/>
    <property type="match status" value="1"/>
</dbReference>
<comment type="subcellular location">
    <subcellularLocation>
        <location evidence="1">Cell membrane</location>
        <topology evidence="1">Peripheral membrane protein</topology>
    </subcellularLocation>
</comment>
<dbReference type="SMART" id="SM00382">
    <property type="entry name" value="AAA"/>
    <property type="match status" value="1"/>
</dbReference>
<organism evidence="11 13">
    <name type="scientific">Caldiarchaeum subterraneum</name>
    <dbReference type="NCBI Taxonomy" id="311458"/>
    <lineage>
        <taxon>Archaea</taxon>
        <taxon>Nitrososphaerota</taxon>
        <taxon>Candidatus Caldarchaeales</taxon>
        <taxon>Candidatus Caldarchaeaceae</taxon>
        <taxon>Candidatus Caldarchaeum</taxon>
    </lineage>
</organism>
<proteinExistence type="inferred from homology"/>
<dbReference type="InterPro" id="IPR050095">
    <property type="entry name" value="ECF_ABC_transporter_ATP-bd"/>
</dbReference>
<evidence type="ECO:0000259" key="10">
    <source>
        <dbReference type="PROSITE" id="PS50893"/>
    </source>
</evidence>
<comment type="similarity">
    <text evidence="2">Belongs to the ABC transporter superfamily.</text>
</comment>
<keyword evidence="6 11" id="KW-0067">ATP-binding</keyword>
<sequence length="277" mass="30380">MIDVRDVWFWYNNGDEPALRGVSLSIDSGEVVSIIGQNGGGKTTLAKHLNGLLKPSKGAVLVDGRDTRETPTHILASTVAYVFQNPSHQIFMSTVYDEVAYGPLQQNLPKSAIDNRVATALEMVGLGAVDTKIHPYDLDYGQMKLLTIASAIAMNPDVIVLDEPTTGQDHRGRRKVAEVVKRLNNMGKTIIIITHDMKFVTETARRTVVMANGQIIADGPTSAIMSDVELLARAAIKPPQTVQLAHALNERGYRLRMLTISEALEELGKMLKRQPGW</sequence>
<accession>E6N734</accession>
<keyword evidence="8" id="KW-0472">Membrane</keyword>
<dbReference type="AlphaFoldDB" id="E6N734"/>
<keyword evidence="5" id="KW-0547">Nucleotide-binding</keyword>
<evidence type="ECO:0000313" key="12">
    <source>
        <dbReference type="EMBL" id="BAJ50886.1"/>
    </source>
</evidence>
<evidence type="ECO:0000256" key="1">
    <source>
        <dbReference type="ARBA" id="ARBA00004202"/>
    </source>
</evidence>
<feature type="domain" description="ABC transporter" evidence="10">
    <location>
        <begin position="2"/>
        <end position="237"/>
    </location>
</feature>
<evidence type="ECO:0000256" key="9">
    <source>
        <dbReference type="ARBA" id="ARBA00025157"/>
    </source>
</evidence>
<dbReference type="PANTHER" id="PTHR43553">
    <property type="entry name" value="HEAVY METAL TRANSPORTER"/>
    <property type="match status" value="1"/>
</dbReference>
<dbReference type="InterPro" id="IPR003439">
    <property type="entry name" value="ABC_transporter-like_ATP-bd"/>
</dbReference>
<gene>
    <name evidence="12" type="ORF">CSUB_C1034</name>
    <name evidence="11" type="ORF">HGMM_F28A01C16</name>
</gene>
<name>E6N734_CALS0</name>
<dbReference type="InterPro" id="IPR027417">
    <property type="entry name" value="P-loop_NTPase"/>
</dbReference>
<dbReference type="PANTHER" id="PTHR43553:SF24">
    <property type="entry name" value="ENERGY-COUPLING FACTOR TRANSPORTER ATP-BINDING PROTEIN ECFA1"/>
    <property type="match status" value="1"/>
</dbReference>
<dbReference type="GO" id="GO:0043190">
    <property type="term" value="C:ATP-binding cassette (ABC) transporter complex"/>
    <property type="evidence" value="ECO:0007669"/>
    <property type="project" value="TreeGrafter"/>
</dbReference>
<dbReference type="CDD" id="cd03225">
    <property type="entry name" value="ABC_cobalt_CbiO_domain1"/>
    <property type="match status" value="1"/>
</dbReference>
<evidence type="ECO:0000256" key="2">
    <source>
        <dbReference type="ARBA" id="ARBA00005417"/>
    </source>
</evidence>
<dbReference type="SUPFAM" id="SSF52540">
    <property type="entry name" value="P-loop containing nucleoside triphosphate hydrolases"/>
    <property type="match status" value="1"/>
</dbReference>
<dbReference type="EMBL" id="BA000048">
    <property type="protein sequence ID" value="BAJ50886.1"/>
    <property type="molecule type" value="Genomic_DNA"/>
</dbReference>
<dbReference type="KEGG" id="csu:CSUB_C1034"/>
<reference evidence="11 13" key="1">
    <citation type="journal article" date="2005" name="Environ. Microbiol.">
        <title>Genetic and functional properties of uncultivated thermophilic crenarchaeotes from a subsurface gold mine as revealed by analysis of genome fragments.</title>
        <authorList>
            <person name="Nunoura T."/>
            <person name="Hirayama H."/>
            <person name="Takami H."/>
            <person name="Oida H."/>
            <person name="Nishi S."/>
            <person name="Shimamura S."/>
            <person name="Suzuki Y."/>
            <person name="Inagaki F."/>
            <person name="Takai K."/>
            <person name="Nealson K.H."/>
            <person name="Horikoshi K."/>
        </authorList>
    </citation>
    <scope>NUCLEOTIDE SEQUENCE [LARGE SCALE GENOMIC DNA]</scope>
</reference>
<dbReference type="Proteomes" id="UP000008120">
    <property type="component" value="Chromosome"/>
</dbReference>
<evidence type="ECO:0000256" key="8">
    <source>
        <dbReference type="ARBA" id="ARBA00023136"/>
    </source>
</evidence>
<dbReference type="GO" id="GO:0016887">
    <property type="term" value="F:ATP hydrolysis activity"/>
    <property type="evidence" value="ECO:0007669"/>
    <property type="project" value="InterPro"/>
</dbReference>
<evidence type="ECO:0000256" key="4">
    <source>
        <dbReference type="ARBA" id="ARBA00022475"/>
    </source>
</evidence>